<dbReference type="InterPro" id="IPR017853">
    <property type="entry name" value="GH"/>
</dbReference>
<dbReference type="SUPFAM" id="SSF49899">
    <property type="entry name" value="Concanavalin A-like lectins/glucanases"/>
    <property type="match status" value="1"/>
</dbReference>
<dbReference type="GO" id="GO:0046556">
    <property type="term" value="F:alpha-L-arabinofuranosidase activity"/>
    <property type="evidence" value="ECO:0007669"/>
    <property type="project" value="UniProtKB-EC"/>
</dbReference>
<evidence type="ECO:0000256" key="1">
    <source>
        <dbReference type="ARBA" id="ARBA00001462"/>
    </source>
</evidence>
<dbReference type="EC" id="3.2.1.55" evidence="3"/>
<comment type="similarity">
    <text evidence="2">Belongs to the glycosyl hydrolase 51 family.</text>
</comment>
<comment type="caution">
    <text evidence="8">The sequence shown here is derived from an EMBL/GenBank/DDBJ whole genome shotgun (WGS) entry which is preliminary data.</text>
</comment>
<accession>A0A5M8P333</accession>
<dbReference type="PANTHER" id="PTHR31776">
    <property type="entry name" value="ALPHA-L-ARABINOFURANOSIDASE 1"/>
    <property type="match status" value="1"/>
</dbReference>
<sequence>MKHSFFFTCFLLFFCNEISAQSSLYVDYSKGAAIPPSMYGIFFEEINHSGDGSLYAELIQNRGFEEHVLPSGTTLRDGKAYAPSKPDYYTGNIKNFNVTWDTETLKYTAWTLSKNACTAVWDIVNETPLHTNTPHSLKVNISNRTTNGNVIVQNSGYWGIPMRTGESYKLRFYMRTADYTGKVTAKVLQGTNTCIQKEFDVDNSGEWKEYTAELTATASGNSGVFQLELNAIGTVYIDYVSLFPQNTFNDRENGLRKDIAQTLAGLKPAFMRWPGGCIVEGLTIENRVKWKETLGDPMTRRGEWNRWGYRSTYGFGYHEFLQFCEDIGAKAMFVGNVGLSCLYNNGDYVSESERPQFIQDIRDAIDYAIGDASTEWGAKRIAAGHPEPFPLQYVELGNEQWGAFYPPVHDLFYNALKADYPQITFISTLEVGLDTYSMEKADMIDPHFYKNMDWFYTNSNYWDKVKRQDYKIYVGEYACNDGVGAGHIGAALSEAAYMAGMERNSDLVTMTSYAPLIENSNRRDWKTNLIWVKNENVVSRSSYYVQKMFSLNRPDYNLPATLVLNTMQPALQGRVGIGTWATQAEFKDFKISKSNGSEVFYAADFVNKRQDWTPFSGAWSFTADGVYRQIDTGTRRITMMDKWLFNDCILEVKARKTGGSEGFLIVLGTPENDLNSHYQINIGGWNNSQTAIEKVTNGSGSIISEPVPLVVNNNRWYDIKVVVKGGNQIECYVDGEYLVGAALNPTGNLQSVAGYDEEKGETVIKVINGSGQAQPIHLVLNSKNIQPNGKIITLSATSLSAENSFANPTAVVPVETEYAHFSGKFDYTFPPYSFTILRIPSDKDAGSEIVPQWYSDQPIPIHTTAIEAINKDAGFFLTNNGNQTWTIKSEQQKIETITVFDSSGKMFLQKNNINSTVYTIDLGLDIYILHINAGEREYIKKIINKQ</sequence>
<evidence type="ECO:0000256" key="4">
    <source>
        <dbReference type="ARBA" id="ARBA00022729"/>
    </source>
</evidence>
<dbReference type="NCBIfam" id="TIGR04183">
    <property type="entry name" value="Por_Secre_tail"/>
    <property type="match status" value="1"/>
</dbReference>
<keyword evidence="6" id="KW-0325">Glycoprotein</keyword>
<organism evidence="8 9">
    <name type="scientific">Candidatus Ordinivivax streblomastigis</name>
    <dbReference type="NCBI Taxonomy" id="2540710"/>
    <lineage>
        <taxon>Bacteria</taxon>
        <taxon>Pseudomonadati</taxon>
        <taxon>Bacteroidota</taxon>
        <taxon>Bacteroidia</taxon>
        <taxon>Bacteroidales</taxon>
        <taxon>Candidatus Ordinivivax</taxon>
    </lineage>
</organism>
<dbReference type="InterPro" id="IPR026444">
    <property type="entry name" value="Secre_tail"/>
</dbReference>
<dbReference type="InterPro" id="IPR010720">
    <property type="entry name" value="Alpha-L-AF_C"/>
</dbReference>
<feature type="domain" description="Alpha-L-arabinofuranosidase C-terminal" evidence="7">
    <location>
        <begin position="475"/>
        <end position="833"/>
    </location>
</feature>
<evidence type="ECO:0000256" key="2">
    <source>
        <dbReference type="ARBA" id="ARBA00007186"/>
    </source>
</evidence>
<evidence type="ECO:0000256" key="6">
    <source>
        <dbReference type="ARBA" id="ARBA00023180"/>
    </source>
</evidence>
<dbReference type="Pfam" id="PF02018">
    <property type="entry name" value="CBM_4_9"/>
    <property type="match status" value="1"/>
</dbReference>
<dbReference type="EMBL" id="SNRX01000005">
    <property type="protein sequence ID" value="KAA6302752.1"/>
    <property type="molecule type" value="Genomic_DNA"/>
</dbReference>
<dbReference type="InterPro" id="IPR055235">
    <property type="entry name" value="ASD1_cat"/>
</dbReference>
<evidence type="ECO:0000259" key="7">
    <source>
        <dbReference type="SMART" id="SM00813"/>
    </source>
</evidence>
<evidence type="ECO:0000313" key="8">
    <source>
        <dbReference type="EMBL" id="KAA6302752.1"/>
    </source>
</evidence>
<gene>
    <name evidence="8" type="ORF">EZS26_000922</name>
</gene>
<keyword evidence="4" id="KW-0732">Signal</keyword>
<dbReference type="InterPro" id="IPR051563">
    <property type="entry name" value="Glycosyl_Hydrolase_51"/>
</dbReference>
<dbReference type="Pfam" id="PF22848">
    <property type="entry name" value="ASD1_dom"/>
    <property type="match status" value="1"/>
</dbReference>
<dbReference type="SMART" id="SM00813">
    <property type="entry name" value="Alpha-L-AF_C"/>
    <property type="match status" value="1"/>
</dbReference>
<dbReference type="SUPFAM" id="SSF51445">
    <property type="entry name" value="(Trans)glycosidases"/>
    <property type="match status" value="1"/>
</dbReference>
<dbReference type="SUPFAM" id="SSF51011">
    <property type="entry name" value="Glycosyl hydrolase domain"/>
    <property type="match status" value="1"/>
</dbReference>
<dbReference type="SUPFAM" id="SSF49785">
    <property type="entry name" value="Galactose-binding domain-like"/>
    <property type="match status" value="1"/>
</dbReference>
<protein>
    <recommendedName>
        <fullName evidence="3">non-reducing end alpha-L-arabinofuranosidase</fullName>
        <ecNumber evidence="3">3.2.1.55</ecNumber>
    </recommendedName>
</protein>
<dbReference type="Gene3D" id="2.60.120.560">
    <property type="entry name" value="Exo-inulinase, domain 1"/>
    <property type="match status" value="1"/>
</dbReference>
<dbReference type="GO" id="GO:0046373">
    <property type="term" value="P:L-arabinose metabolic process"/>
    <property type="evidence" value="ECO:0007669"/>
    <property type="project" value="InterPro"/>
</dbReference>
<name>A0A5M8P333_9BACT</name>
<proteinExistence type="inferred from homology"/>
<dbReference type="PANTHER" id="PTHR31776:SF0">
    <property type="entry name" value="ALPHA-L-ARABINOFURANOSIDASE 1"/>
    <property type="match status" value="1"/>
</dbReference>
<comment type="catalytic activity">
    <reaction evidence="1">
        <text>Hydrolysis of terminal non-reducing alpha-L-arabinofuranoside residues in alpha-L-arabinosides.</text>
        <dbReference type="EC" id="3.2.1.55"/>
    </reaction>
</comment>
<evidence type="ECO:0000313" key="9">
    <source>
        <dbReference type="Proteomes" id="UP000324575"/>
    </source>
</evidence>
<reference evidence="8 9" key="1">
    <citation type="submission" date="2019-03" db="EMBL/GenBank/DDBJ databases">
        <title>Single cell metagenomics reveals metabolic interactions within the superorganism composed of flagellate Streblomastix strix and complex community of Bacteroidetes bacteria on its surface.</title>
        <authorList>
            <person name="Treitli S.C."/>
            <person name="Kolisko M."/>
            <person name="Husnik F."/>
            <person name="Keeling P."/>
            <person name="Hampl V."/>
        </authorList>
    </citation>
    <scope>NUCLEOTIDE SEQUENCE [LARGE SCALE GENOMIC DNA]</scope>
    <source>
        <strain evidence="8">St1</strain>
    </source>
</reference>
<dbReference type="InterPro" id="IPR003305">
    <property type="entry name" value="CenC_carb-bd"/>
</dbReference>
<keyword evidence="8" id="KW-0326">Glycosidase</keyword>
<evidence type="ECO:0000256" key="3">
    <source>
        <dbReference type="ARBA" id="ARBA00012670"/>
    </source>
</evidence>
<dbReference type="Gene3D" id="3.20.20.80">
    <property type="entry name" value="Glycosidases"/>
    <property type="match status" value="1"/>
</dbReference>
<dbReference type="InterPro" id="IPR013320">
    <property type="entry name" value="ConA-like_dom_sf"/>
</dbReference>
<dbReference type="AlphaFoldDB" id="A0A5M8P333"/>
<keyword evidence="5 8" id="KW-0378">Hydrolase</keyword>
<dbReference type="Proteomes" id="UP000324575">
    <property type="component" value="Unassembled WGS sequence"/>
</dbReference>
<dbReference type="Pfam" id="PF06964">
    <property type="entry name" value="Alpha-L-AF_C"/>
    <property type="match status" value="1"/>
</dbReference>
<dbReference type="InterPro" id="IPR008979">
    <property type="entry name" value="Galactose-bd-like_sf"/>
</dbReference>
<evidence type="ECO:0000256" key="5">
    <source>
        <dbReference type="ARBA" id="ARBA00022801"/>
    </source>
</evidence>